<dbReference type="AlphaFoldDB" id="A0A2S5ADP9"/>
<proteinExistence type="predicted"/>
<dbReference type="PROSITE" id="PS51257">
    <property type="entry name" value="PROKAR_LIPOPROTEIN"/>
    <property type="match status" value="1"/>
</dbReference>
<dbReference type="OrthoDB" id="1489643at2"/>
<protein>
    <recommendedName>
        <fullName evidence="3">Lipoprotein</fullName>
    </recommendedName>
</protein>
<name>A0A2S5ADP9_9FLAO</name>
<evidence type="ECO:0000313" key="2">
    <source>
        <dbReference type="Proteomes" id="UP000237310"/>
    </source>
</evidence>
<dbReference type="RefSeq" id="WP_103804854.1">
    <property type="nucleotide sequence ID" value="NZ_PQVG01000002.1"/>
</dbReference>
<keyword evidence="2" id="KW-1185">Reference proteome</keyword>
<organism evidence="1 2">
    <name type="scientific">Flavobacterium alvei</name>
    <dbReference type="NCBI Taxonomy" id="2080416"/>
    <lineage>
        <taxon>Bacteria</taxon>
        <taxon>Pseudomonadati</taxon>
        <taxon>Bacteroidota</taxon>
        <taxon>Flavobacteriia</taxon>
        <taxon>Flavobacteriales</taxon>
        <taxon>Flavobacteriaceae</taxon>
        <taxon>Flavobacterium</taxon>
    </lineage>
</organism>
<evidence type="ECO:0008006" key="3">
    <source>
        <dbReference type="Google" id="ProtNLM"/>
    </source>
</evidence>
<sequence length="393" mass="45960">MKKHYFIFAFLLLTACGVKQTQNLLSSGNYDEAINNSISNLRSNKDKKGNQDYVYLLEEAFAKAKERDLNAINLWEKEKNPNNFEKIYNTYIQLNNRQEKIKPLLPLRLLKEGRNAIFPFDNYNDAMVSSKNNLSDYLYANAKSLLSTSDKMNFRKAFDDLSYLNEINPNYKNVVSLMDEAHYKGTDYVFVNAKNETDKIIPIRLQNDLLDFNTYGLNNKWTVFHGNKEKGINYDYGMTIRFQNILVSPEQIKEKEFIKERQIKDGQKRLLDANGKEVIDNTGKVVMVDNMIKVTARIFESRQFKSSQIQAKVDYIDFRSNQLIQSFPLVSEFVFENIYATCKGDKRASDDNYYSYFDKRAIVFPSNEQMVYDTGEDLKIKLKELINRNSFRN</sequence>
<gene>
    <name evidence="1" type="ORF">C3L50_03995</name>
</gene>
<accession>A0A2S5ADP9</accession>
<reference evidence="1 2" key="1">
    <citation type="submission" date="2018-01" db="EMBL/GenBank/DDBJ databases">
        <authorList>
            <person name="Gaut B.S."/>
            <person name="Morton B.R."/>
            <person name="Clegg M.T."/>
            <person name="Duvall M.R."/>
        </authorList>
    </citation>
    <scope>NUCLEOTIDE SEQUENCE [LARGE SCALE GENOMIC DNA]</scope>
    <source>
        <strain evidence="1 2">HR-AY</strain>
    </source>
</reference>
<dbReference type="EMBL" id="PQVG01000002">
    <property type="protein sequence ID" value="POY40668.1"/>
    <property type="molecule type" value="Genomic_DNA"/>
</dbReference>
<evidence type="ECO:0000313" key="1">
    <source>
        <dbReference type="EMBL" id="POY40668.1"/>
    </source>
</evidence>
<comment type="caution">
    <text evidence="1">The sequence shown here is derived from an EMBL/GenBank/DDBJ whole genome shotgun (WGS) entry which is preliminary data.</text>
</comment>
<dbReference type="Proteomes" id="UP000237310">
    <property type="component" value="Unassembled WGS sequence"/>
</dbReference>